<dbReference type="PANTHER" id="PTHR43095">
    <property type="entry name" value="SUGAR KINASE"/>
    <property type="match status" value="1"/>
</dbReference>
<keyword evidence="3 4" id="KW-0418">Kinase</keyword>
<sequence>MQEVVIGLDIGTTSVKAIAFDLEGKVLAESEQFIETIYPEIAYVEQNPDQIEKSTKNVLAEIFSLTKKNRVLTIGISCAMHSLICVDEKGMALSNMLIWSDGRSSELVQRMDPATKKRVYTKTGTPIHPMSPLLKLMWMKETDYSPYKQASYFMSMKEYILFKWFGKRITDYSMASATGLMNIQSLDWDEEALKIAGVERDQLSEIVPPTEIISSIKESIAQELDWPIDVKLVIGAADGQLANLGNGAIKPGEVAISVGTSGAIRQLISGQHVNDNQETFSYAFTENTSIVGGPTNNGGIALQWLKDMLEYKGTHEEFLKDADNIGIGADGLLFIPYINGERAPVWNQNARGNFFGLSVTHKRPHLVRAVLEGIVFNLYQISQSLEEIAGSPTSISVNGGLSKSPLWVQILADVFGKEIQLADTHHGAAWGAGWTALVAIGKVDSFEAIKQNIPINQVVQPNKSNHQQYQKVFIRYQLLAKDIQKYFE</sequence>
<organism evidence="7 8">
    <name type="scientific">Gracilibacillus dipsosauri</name>
    <dbReference type="NCBI Taxonomy" id="178340"/>
    <lineage>
        <taxon>Bacteria</taxon>
        <taxon>Bacillati</taxon>
        <taxon>Bacillota</taxon>
        <taxon>Bacilli</taxon>
        <taxon>Bacillales</taxon>
        <taxon>Bacillaceae</taxon>
        <taxon>Gracilibacillus</taxon>
    </lineage>
</organism>
<dbReference type="EMBL" id="QGTD01000005">
    <property type="protein sequence ID" value="PWU69484.1"/>
    <property type="molecule type" value="Genomic_DNA"/>
</dbReference>
<dbReference type="GO" id="GO:0016773">
    <property type="term" value="F:phosphotransferase activity, alcohol group as acceptor"/>
    <property type="evidence" value="ECO:0007669"/>
    <property type="project" value="InterPro"/>
</dbReference>
<dbReference type="RefSeq" id="WP_109983715.1">
    <property type="nucleotide sequence ID" value="NZ_JAJUIE010000058.1"/>
</dbReference>
<evidence type="ECO:0000256" key="4">
    <source>
        <dbReference type="RuleBase" id="RU003733"/>
    </source>
</evidence>
<name>A0A317L2M6_9BACI</name>
<evidence type="ECO:0000256" key="2">
    <source>
        <dbReference type="ARBA" id="ARBA00022679"/>
    </source>
</evidence>
<feature type="domain" description="Carbohydrate kinase FGGY N-terminal" evidence="5">
    <location>
        <begin position="5"/>
        <end position="245"/>
    </location>
</feature>
<dbReference type="InterPro" id="IPR018484">
    <property type="entry name" value="FGGY_N"/>
</dbReference>
<dbReference type="Pfam" id="PF00370">
    <property type="entry name" value="FGGY_N"/>
    <property type="match status" value="1"/>
</dbReference>
<feature type="domain" description="Carbohydrate kinase FGGY C-terminal" evidence="6">
    <location>
        <begin position="255"/>
        <end position="439"/>
    </location>
</feature>
<dbReference type="PANTHER" id="PTHR43095:SF2">
    <property type="entry name" value="GLUCONOKINASE"/>
    <property type="match status" value="1"/>
</dbReference>
<dbReference type="PIRSF" id="PIRSF000538">
    <property type="entry name" value="GlpK"/>
    <property type="match status" value="1"/>
</dbReference>
<dbReference type="PROSITE" id="PS00445">
    <property type="entry name" value="FGGY_KINASES_2"/>
    <property type="match status" value="1"/>
</dbReference>
<dbReference type="InterPro" id="IPR050406">
    <property type="entry name" value="FGGY_Carb_Kinase"/>
</dbReference>
<dbReference type="Pfam" id="PF02782">
    <property type="entry name" value="FGGY_C"/>
    <property type="match status" value="1"/>
</dbReference>
<dbReference type="CDD" id="cd07770">
    <property type="entry name" value="ASKHA_NBD_FGGY_GntK"/>
    <property type="match status" value="1"/>
</dbReference>
<keyword evidence="8" id="KW-1185">Reference proteome</keyword>
<dbReference type="InterPro" id="IPR018483">
    <property type="entry name" value="Carb_kinase_FGGY_CS"/>
</dbReference>
<dbReference type="GO" id="GO:0016301">
    <property type="term" value="F:kinase activity"/>
    <property type="evidence" value="ECO:0007669"/>
    <property type="project" value="UniProtKB-KW"/>
</dbReference>
<keyword evidence="2 4" id="KW-0808">Transferase</keyword>
<dbReference type="Proteomes" id="UP000245624">
    <property type="component" value="Unassembled WGS sequence"/>
</dbReference>
<accession>A0A317L2M6</accession>
<proteinExistence type="inferred from homology"/>
<dbReference type="AlphaFoldDB" id="A0A317L2M6"/>
<evidence type="ECO:0000313" key="7">
    <source>
        <dbReference type="EMBL" id="PWU69484.1"/>
    </source>
</evidence>
<evidence type="ECO:0000259" key="5">
    <source>
        <dbReference type="Pfam" id="PF00370"/>
    </source>
</evidence>
<dbReference type="Gene3D" id="3.30.420.40">
    <property type="match status" value="2"/>
</dbReference>
<dbReference type="InterPro" id="IPR018485">
    <property type="entry name" value="FGGY_C"/>
</dbReference>
<evidence type="ECO:0000259" key="6">
    <source>
        <dbReference type="Pfam" id="PF02782"/>
    </source>
</evidence>
<dbReference type="GO" id="GO:0005975">
    <property type="term" value="P:carbohydrate metabolic process"/>
    <property type="evidence" value="ECO:0007669"/>
    <property type="project" value="InterPro"/>
</dbReference>
<gene>
    <name evidence="7" type="ORF">DLJ74_05805</name>
</gene>
<reference evidence="7 8" key="1">
    <citation type="submission" date="2018-05" db="EMBL/GenBank/DDBJ databases">
        <title>Genomic analysis of Gracilibacillus dipsosauri DD1 reveals novel features of a salt-tolerant amylase.</title>
        <authorList>
            <person name="Deutch C.E."/>
            <person name="Yang S."/>
        </authorList>
    </citation>
    <scope>NUCLEOTIDE SEQUENCE [LARGE SCALE GENOMIC DNA]</scope>
    <source>
        <strain evidence="7 8">DD1</strain>
    </source>
</reference>
<evidence type="ECO:0000313" key="8">
    <source>
        <dbReference type="Proteomes" id="UP000245624"/>
    </source>
</evidence>
<dbReference type="InterPro" id="IPR000577">
    <property type="entry name" value="Carb_kinase_FGGY"/>
</dbReference>
<protein>
    <submittedName>
        <fullName evidence="7">Gluconate kinase</fullName>
    </submittedName>
</protein>
<evidence type="ECO:0000256" key="1">
    <source>
        <dbReference type="ARBA" id="ARBA00009156"/>
    </source>
</evidence>
<comment type="caution">
    <text evidence="7">The sequence shown here is derived from an EMBL/GenBank/DDBJ whole genome shotgun (WGS) entry which is preliminary data.</text>
</comment>
<dbReference type="SUPFAM" id="SSF53067">
    <property type="entry name" value="Actin-like ATPase domain"/>
    <property type="match status" value="2"/>
</dbReference>
<comment type="similarity">
    <text evidence="1 4">Belongs to the FGGY kinase family.</text>
</comment>
<evidence type="ECO:0000256" key="3">
    <source>
        <dbReference type="ARBA" id="ARBA00022777"/>
    </source>
</evidence>
<dbReference type="InterPro" id="IPR043129">
    <property type="entry name" value="ATPase_NBD"/>
</dbReference>
<dbReference type="OrthoDB" id="9805576at2"/>